<dbReference type="CDD" id="cd22157">
    <property type="entry name" value="F-box_AtFBW1-like"/>
    <property type="match status" value="1"/>
</dbReference>
<reference evidence="2" key="1">
    <citation type="journal article" date="2025" name="Foods">
        <title>Unveiling the Microbial Signatures of Arabica Coffee Cherries: Insights into Ripeness Specific Diversity, Functional Traits, and Implications for Quality and Safety.</title>
        <authorList>
            <consortium name="RefSeq"/>
            <person name="Tenea G.N."/>
            <person name="Cifuentes V."/>
            <person name="Reyes P."/>
            <person name="Cevallos-Vallejos M."/>
        </authorList>
    </citation>
    <scope>NUCLEOTIDE SEQUENCE [LARGE SCALE GENOMIC DNA]</scope>
</reference>
<protein>
    <submittedName>
        <fullName evidence="3">F-box/kelch-repeat protein At3g23880-like</fullName>
    </submittedName>
</protein>
<dbReference type="InterPro" id="IPR036047">
    <property type="entry name" value="F-box-like_dom_sf"/>
</dbReference>
<dbReference type="GeneID" id="113737973"/>
<sequence>METKAVSDKLPVELIFEILTRLPVKSLVRFMCVSKYWHSLISSREFIKCHLQKSSQTSDTAHQRLIFSTSMYIVFNPELKECDLNSALYLPLTEATNMEYPTYESIPHPTNCCPSPTNSEDFQQNFEMYEAKAVKVLGSCNGLVCIATPERDLFLWNPSIGKYKKLPDSGLEFEYSDSKSVYNCVPAYGFGYDELHDDYKVVAILGHCLALDPDEEVVKVYSQRTNSWKRIEDSKNCLPLKDWCVNNIIGGTLLNGKLHWTATFGSHYHRSEKKIISFDLASETFGEVELPENMGQPIYPEDPFYRWTIGGLRGGCLILLCDHNQEKTDLDVWIMMEYGVRQSWKKVVSVRYAEYREYMCKFDILVQPVFSSKKGEILLKLGSKLVLYNPQDNSWRELHISNMPDESGFLKVDIYDESLVLLDANDG</sequence>
<dbReference type="SUPFAM" id="SSF81383">
    <property type="entry name" value="F-box domain"/>
    <property type="match status" value="1"/>
</dbReference>
<evidence type="ECO:0000259" key="1">
    <source>
        <dbReference type="PROSITE" id="PS50181"/>
    </source>
</evidence>
<keyword evidence="2" id="KW-1185">Reference proteome</keyword>
<dbReference type="Pfam" id="PF00646">
    <property type="entry name" value="F-box"/>
    <property type="match status" value="1"/>
</dbReference>
<dbReference type="Pfam" id="PF08268">
    <property type="entry name" value="FBA_3"/>
    <property type="match status" value="1"/>
</dbReference>
<organism evidence="2 3">
    <name type="scientific">Coffea arabica</name>
    <name type="common">Arabian coffee</name>
    <dbReference type="NCBI Taxonomy" id="13443"/>
    <lineage>
        <taxon>Eukaryota</taxon>
        <taxon>Viridiplantae</taxon>
        <taxon>Streptophyta</taxon>
        <taxon>Embryophyta</taxon>
        <taxon>Tracheophyta</taxon>
        <taxon>Spermatophyta</taxon>
        <taxon>Magnoliopsida</taxon>
        <taxon>eudicotyledons</taxon>
        <taxon>Gunneridae</taxon>
        <taxon>Pentapetalae</taxon>
        <taxon>asterids</taxon>
        <taxon>lamiids</taxon>
        <taxon>Gentianales</taxon>
        <taxon>Rubiaceae</taxon>
        <taxon>Ixoroideae</taxon>
        <taxon>Gardenieae complex</taxon>
        <taxon>Bertiereae - Coffeeae clade</taxon>
        <taxon>Coffeeae</taxon>
        <taxon>Coffea</taxon>
    </lineage>
</organism>
<dbReference type="PANTHER" id="PTHR31672">
    <property type="entry name" value="BNACNNG10540D PROTEIN"/>
    <property type="match status" value="1"/>
</dbReference>
<reference evidence="3" key="2">
    <citation type="submission" date="2025-08" db="UniProtKB">
        <authorList>
            <consortium name="RefSeq"/>
        </authorList>
    </citation>
    <scope>IDENTIFICATION</scope>
    <source>
        <tissue evidence="3">Leaves</tissue>
    </source>
</reference>
<accession>A0A6P6X4X3</accession>
<gene>
    <name evidence="3" type="primary">LOC113737973</name>
</gene>
<dbReference type="PANTHER" id="PTHR31672:SF13">
    <property type="entry name" value="F-BOX PROTEIN CPR30-LIKE"/>
    <property type="match status" value="1"/>
</dbReference>
<dbReference type="Gene3D" id="1.20.1280.50">
    <property type="match status" value="1"/>
</dbReference>
<dbReference type="Proteomes" id="UP001652660">
    <property type="component" value="Chromosome 3e"/>
</dbReference>
<dbReference type="NCBIfam" id="TIGR01640">
    <property type="entry name" value="F_box_assoc_1"/>
    <property type="match status" value="1"/>
</dbReference>
<dbReference type="OrthoDB" id="591557at2759"/>
<dbReference type="InterPro" id="IPR011043">
    <property type="entry name" value="Gal_Oxase/kelch_b-propeller"/>
</dbReference>
<dbReference type="SUPFAM" id="SSF50965">
    <property type="entry name" value="Galactose oxidase, central domain"/>
    <property type="match status" value="1"/>
</dbReference>
<dbReference type="InterPro" id="IPR017451">
    <property type="entry name" value="F-box-assoc_interact_dom"/>
</dbReference>
<evidence type="ECO:0000313" key="3">
    <source>
        <dbReference type="RefSeq" id="XP_027120907.1"/>
    </source>
</evidence>
<dbReference type="AlphaFoldDB" id="A0A6P6X4X3"/>
<name>A0A6P6X4X3_COFAR</name>
<proteinExistence type="predicted"/>
<dbReference type="PROSITE" id="PS50181">
    <property type="entry name" value="FBOX"/>
    <property type="match status" value="1"/>
</dbReference>
<evidence type="ECO:0000313" key="2">
    <source>
        <dbReference type="Proteomes" id="UP001652660"/>
    </source>
</evidence>
<dbReference type="RefSeq" id="XP_027120907.1">
    <property type="nucleotide sequence ID" value="XM_027265106.1"/>
</dbReference>
<feature type="domain" description="F-box" evidence="1">
    <location>
        <begin position="4"/>
        <end position="50"/>
    </location>
</feature>
<dbReference type="InterPro" id="IPR001810">
    <property type="entry name" value="F-box_dom"/>
</dbReference>
<dbReference type="InterPro" id="IPR050796">
    <property type="entry name" value="SCF_F-box_component"/>
</dbReference>
<dbReference type="InterPro" id="IPR013187">
    <property type="entry name" value="F-box-assoc_dom_typ3"/>
</dbReference>
<dbReference type="SMART" id="SM00256">
    <property type="entry name" value="FBOX"/>
    <property type="match status" value="1"/>
</dbReference>